<gene>
    <name evidence="5" type="ORF">ON006_03815</name>
</gene>
<sequence>MDRSYQRILAPSILGLWPSGIELLPYALQLNGFLKGTASPRLVPFHLETFSGERASEHDVLNAQAIVDYSRQLADAVAEVRHQGSFPVVLGGDCSILFGCMLALKRKGTYGLVHIDAHADFYGPESEPNGQAASMDLALVVGRGPDLLTNIDGQYPYTLEKHVVQIGQRDADEAAKWGSDRIEDSNIRCFDLKTVHNEGIIPVLAKVKDHLLTENSRFWIHFDVDVLSDEIMPAVDYRLPGGLTFDEASTILQTLMYCSLSQHIFIHQDITCPTPLGSLQVVE</sequence>
<dbReference type="CDD" id="cd09999">
    <property type="entry name" value="Arginase-like_1"/>
    <property type="match status" value="1"/>
</dbReference>
<evidence type="ECO:0000256" key="4">
    <source>
        <dbReference type="PROSITE-ProRule" id="PRU00742"/>
    </source>
</evidence>
<dbReference type="AlphaFoldDB" id="A0A9E8NAL6"/>
<dbReference type="Proteomes" id="UP001164653">
    <property type="component" value="Chromosome"/>
</dbReference>
<dbReference type="PRINTS" id="PR00116">
    <property type="entry name" value="ARGINASE"/>
</dbReference>
<evidence type="ECO:0000256" key="3">
    <source>
        <dbReference type="ARBA" id="ARBA00023211"/>
    </source>
</evidence>
<dbReference type="PANTHER" id="PTHR43782">
    <property type="entry name" value="ARGINASE"/>
    <property type="match status" value="1"/>
</dbReference>
<evidence type="ECO:0000256" key="2">
    <source>
        <dbReference type="ARBA" id="ARBA00022801"/>
    </source>
</evidence>
<dbReference type="GO" id="GO:0004053">
    <property type="term" value="F:arginase activity"/>
    <property type="evidence" value="ECO:0007669"/>
    <property type="project" value="TreeGrafter"/>
</dbReference>
<keyword evidence="6" id="KW-1185">Reference proteome</keyword>
<evidence type="ECO:0000313" key="5">
    <source>
        <dbReference type="EMBL" id="WAC13090.1"/>
    </source>
</evidence>
<proteinExistence type="inferred from homology"/>
<protein>
    <submittedName>
        <fullName evidence="5">Arginase family protein</fullName>
    </submittedName>
</protein>
<dbReference type="RefSeq" id="WP_244823981.1">
    <property type="nucleotide sequence ID" value="NZ_CP112998.1"/>
</dbReference>
<reference evidence="5" key="1">
    <citation type="submission" date="2022-11" db="EMBL/GenBank/DDBJ databases">
        <title>Dyadobacter pollutisoli sp. nov., isolated from plastic dumped soil.</title>
        <authorList>
            <person name="Kim J.M."/>
            <person name="Kim K.R."/>
            <person name="Lee J.K."/>
            <person name="Hao L."/>
            <person name="Jeon C.O."/>
        </authorList>
    </citation>
    <scope>NUCLEOTIDE SEQUENCE</scope>
    <source>
        <strain evidence="5">U1</strain>
    </source>
</reference>
<dbReference type="EMBL" id="CP112998">
    <property type="protein sequence ID" value="WAC13090.1"/>
    <property type="molecule type" value="Genomic_DNA"/>
</dbReference>
<dbReference type="PANTHER" id="PTHR43782:SF3">
    <property type="entry name" value="ARGINASE"/>
    <property type="match status" value="1"/>
</dbReference>
<dbReference type="KEGG" id="dpf:ON006_03815"/>
<dbReference type="InterPro" id="IPR006035">
    <property type="entry name" value="Ureohydrolase"/>
</dbReference>
<name>A0A9E8NAL6_9BACT</name>
<dbReference type="InterPro" id="IPR023696">
    <property type="entry name" value="Ureohydrolase_dom_sf"/>
</dbReference>
<dbReference type="Gene3D" id="3.40.800.10">
    <property type="entry name" value="Ureohydrolase domain"/>
    <property type="match status" value="1"/>
</dbReference>
<dbReference type="Pfam" id="PF00491">
    <property type="entry name" value="Arginase"/>
    <property type="match status" value="1"/>
</dbReference>
<dbReference type="GO" id="GO:0030145">
    <property type="term" value="F:manganese ion binding"/>
    <property type="evidence" value="ECO:0007669"/>
    <property type="project" value="TreeGrafter"/>
</dbReference>
<organism evidence="5 6">
    <name type="scientific">Dyadobacter pollutisoli</name>
    <dbReference type="NCBI Taxonomy" id="2910158"/>
    <lineage>
        <taxon>Bacteria</taxon>
        <taxon>Pseudomonadati</taxon>
        <taxon>Bacteroidota</taxon>
        <taxon>Cytophagia</taxon>
        <taxon>Cytophagales</taxon>
        <taxon>Spirosomataceae</taxon>
        <taxon>Dyadobacter</taxon>
    </lineage>
</organism>
<dbReference type="SUPFAM" id="SSF52768">
    <property type="entry name" value="Arginase/deacetylase"/>
    <property type="match status" value="1"/>
</dbReference>
<comment type="similarity">
    <text evidence="4">Belongs to the arginase family.</text>
</comment>
<dbReference type="GO" id="GO:0005737">
    <property type="term" value="C:cytoplasm"/>
    <property type="evidence" value="ECO:0007669"/>
    <property type="project" value="TreeGrafter"/>
</dbReference>
<keyword evidence="3" id="KW-0464">Manganese</keyword>
<accession>A0A9E8NAL6</accession>
<evidence type="ECO:0000313" key="6">
    <source>
        <dbReference type="Proteomes" id="UP001164653"/>
    </source>
</evidence>
<keyword evidence="2" id="KW-0378">Hydrolase</keyword>
<evidence type="ECO:0000256" key="1">
    <source>
        <dbReference type="ARBA" id="ARBA00022723"/>
    </source>
</evidence>
<dbReference type="PROSITE" id="PS51409">
    <property type="entry name" value="ARGINASE_2"/>
    <property type="match status" value="1"/>
</dbReference>
<keyword evidence="1" id="KW-0479">Metal-binding</keyword>